<gene>
    <name evidence="1" type="ORF">Aspvir_005893</name>
</gene>
<sequence>MCRTIAEPFLYSKIRMIWPEAQPDPPPPITQLLRTLVSRPQLAAYITNVHLDGKLYYLHNFRFRFPKLPVSGAELEELVAFIHGTGVPYSDLWIQELRQGTPDAFVALLLAQLSNVRYLYLAREFTRQTAIVGMVLRSAICEPVDYGLPDFRHLRDVSFLQPDGKDDARDKKVKNTRDILPFFYLPSVQRMSASIENPVEFIWPAAHLPVPSKLTLLELTVVREAYLGELLAVTRNLETLRWHWYYDFGVRDRVVTPIVDLDQIVAAISHARGTLTDLSLSAKCDLGGNDQLLPGIKTEGSFQGMVNFDMLRRLQVPWPFLVGFALDMTKRLQDVIPRNIEFLTITDDLRPQNDCRMVDEWPEWEWTNGDILGLLQSWLKDWTACTPHLRGITLLLSWICDYDEWSPRMRDQLRELGAHAGVQLELIELDVELF</sequence>
<protein>
    <submittedName>
        <fullName evidence="1">Uncharacterized protein</fullName>
    </submittedName>
</protein>
<organism evidence="1 2">
    <name type="scientific">Aspergillus viridinutans</name>
    <dbReference type="NCBI Taxonomy" id="75553"/>
    <lineage>
        <taxon>Eukaryota</taxon>
        <taxon>Fungi</taxon>
        <taxon>Dikarya</taxon>
        <taxon>Ascomycota</taxon>
        <taxon>Pezizomycotina</taxon>
        <taxon>Eurotiomycetes</taxon>
        <taxon>Eurotiomycetidae</taxon>
        <taxon>Eurotiales</taxon>
        <taxon>Aspergillaceae</taxon>
        <taxon>Aspergillus</taxon>
        <taxon>Aspergillus subgen. Fumigati</taxon>
    </lineage>
</organism>
<keyword evidence="2" id="KW-1185">Reference proteome</keyword>
<dbReference type="GeneID" id="66933875"/>
<comment type="caution">
    <text evidence="1">The sequence shown here is derived from an EMBL/GenBank/DDBJ whole genome shotgun (WGS) entry which is preliminary data.</text>
</comment>
<dbReference type="Proteomes" id="UP000710440">
    <property type="component" value="Unassembled WGS sequence"/>
</dbReference>
<reference evidence="1 2" key="1">
    <citation type="submission" date="2021-02" db="EMBL/GenBank/DDBJ databases">
        <title>Pan-genome distribution and transcriptional activeness of fungal secondary metabolism genes in Aspergillus section Fumigati.</title>
        <authorList>
            <person name="Takahashi H."/>
            <person name="Umemura M."/>
            <person name="Ninomiya A."/>
            <person name="Kusuya Y."/>
            <person name="Urayama S."/>
            <person name="Shimizu M."/>
            <person name="Watanabe A."/>
            <person name="Kamei K."/>
            <person name="Yaguchi T."/>
            <person name="Hagiwara D."/>
        </authorList>
    </citation>
    <scope>NUCLEOTIDE SEQUENCE [LARGE SCALE GENOMIC DNA]</scope>
    <source>
        <strain evidence="1 2">IFM 47045</strain>
    </source>
</reference>
<dbReference type="OrthoDB" id="4191831at2759"/>
<evidence type="ECO:0000313" key="1">
    <source>
        <dbReference type="EMBL" id="GIK01852.1"/>
    </source>
</evidence>
<proteinExistence type="predicted"/>
<dbReference type="RefSeq" id="XP_043125038.1">
    <property type="nucleotide sequence ID" value="XM_043269103.1"/>
</dbReference>
<dbReference type="EMBL" id="BOPL01000003">
    <property type="protein sequence ID" value="GIK01852.1"/>
    <property type="molecule type" value="Genomic_DNA"/>
</dbReference>
<evidence type="ECO:0000313" key="2">
    <source>
        <dbReference type="Proteomes" id="UP000710440"/>
    </source>
</evidence>
<accession>A0A9P3BTS4</accession>
<name>A0A9P3BTS4_ASPVI</name>
<dbReference type="AlphaFoldDB" id="A0A9P3BTS4"/>